<feature type="compositionally biased region" description="Acidic residues" evidence="2">
    <location>
        <begin position="314"/>
        <end position="325"/>
    </location>
</feature>
<evidence type="ECO:0000313" key="3">
    <source>
        <dbReference type="EMBL" id="EAU90344.2"/>
    </source>
</evidence>
<accession>A8N9J1</accession>
<feature type="region of interest" description="Disordered" evidence="2">
    <location>
        <begin position="312"/>
        <end position="356"/>
    </location>
</feature>
<feature type="compositionally biased region" description="Polar residues" evidence="2">
    <location>
        <begin position="333"/>
        <end position="356"/>
    </location>
</feature>
<dbReference type="KEGG" id="cci:CC1G_09026"/>
<dbReference type="InParanoid" id="A8N9J1"/>
<evidence type="ECO:0000313" key="4">
    <source>
        <dbReference type="Proteomes" id="UP000001861"/>
    </source>
</evidence>
<evidence type="ECO:0000256" key="2">
    <source>
        <dbReference type="SAM" id="MobiDB-lite"/>
    </source>
</evidence>
<feature type="coiled-coil region" evidence="1">
    <location>
        <begin position="187"/>
        <end position="228"/>
    </location>
</feature>
<dbReference type="STRING" id="240176.A8N9J1"/>
<feature type="region of interest" description="Disordered" evidence="2">
    <location>
        <begin position="67"/>
        <end position="163"/>
    </location>
</feature>
<dbReference type="Proteomes" id="UP000001861">
    <property type="component" value="Unassembled WGS sequence"/>
</dbReference>
<keyword evidence="1" id="KW-0175">Coiled coil</keyword>
<reference evidence="3 4" key="1">
    <citation type="journal article" date="2010" name="Proc. Natl. Acad. Sci. U.S.A.">
        <title>Insights into evolution of multicellular fungi from the assembled chromosomes of the mushroom Coprinopsis cinerea (Coprinus cinereus).</title>
        <authorList>
            <person name="Stajich J.E."/>
            <person name="Wilke S.K."/>
            <person name="Ahren D."/>
            <person name="Au C.H."/>
            <person name="Birren B.W."/>
            <person name="Borodovsky M."/>
            <person name="Burns C."/>
            <person name="Canback B."/>
            <person name="Casselton L.A."/>
            <person name="Cheng C.K."/>
            <person name="Deng J."/>
            <person name="Dietrich F.S."/>
            <person name="Fargo D.C."/>
            <person name="Farman M.L."/>
            <person name="Gathman A.C."/>
            <person name="Goldberg J."/>
            <person name="Guigo R."/>
            <person name="Hoegger P.J."/>
            <person name="Hooker J.B."/>
            <person name="Huggins A."/>
            <person name="James T.Y."/>
            <person name="Kamada T."/>
            <person name="Kilaru S."/>
            <person name="Kodira C."/>
            <person name="Kues U."/>
            <person name="Kupfer D."/>
            <person name="Kwan H.S."/>
            <person name="Lomsadze A."/>
            <person name="Li W."/>
            <person name="Lilly W.W."/>
            <person name="Ma L.J."/>
            <person name="Mackey A.J."/>
            <person name="Manning G."/>
            <person name="Martin F."/>
            <person name="Muraguchi H."/>
            <person name="Natvig D.O."/>
            <person name="Palmerini H."/>
            <person name="Ramesh M.A."/>
            <person name="Rehmeyer C.J."/>
            <person name="Roe B.A."/>
            <person name="Shenoy N."/>
            <person name="Stanke M."/>
            <person name="Ter-Hovhannisyan V."/>
            <person name="Tunlid A."/>
            <person name="Velagapudi R."/>
            <person name="Vision T.J."/>
            <person name="Zeng Q."/>
            <person name="Zolan M.E."/>
            <person name="Pukkila P.J."/>
        </authorList>
    </citation>
    <scope>NUCLEOTIDE SEQUENCE [LARGE SCALE GENOMIC DNA]</scope>
    <source>
        <strain evidence="4">Okayama-7 / 130 / ATCC MYA-4618 / FGSC 9003</strain>
    </source>
</reference>
<dbReference type="AlphaFoldDB" id="A8N9J1"/>
<dbReference type="HOGENOM" id="CLU_778479_0_0_1"/>
<dbReference type="OrthoDB" id="10383604at2759"/>
<dbReference type="VEuPathDB" id="FungiDB:CC1G_09026"/>
<comment type="caution">
    <text evidence="3">The sequence shown here is derived from an EMBL/GenBank/DDBJ whole genome shotgun (WGS) entry which is preliminary data.</text>
</comment>
<feature type="compositionally biased region" description="Polar residues" evidence="2">
    <location>
        <begin position="68"/>
        <end position="82"/>
    </location>
</feature>
<evidence type="ECO:0000256" key="1">
    <source>
        <dbReference type="SAM" id="Coils"/>
    </source>
</evidence>
<proteinExistence type="predicted"/>
<protein>
    <submittedName>
        <fullName evidence="3">Uncharacterized protein</fullName>
    </submittedName>
</protein>
<feature type="compositionally biased region" description="Basic and acidic residues" evidence="2">
    <location>
        <begin position="96"/>
        <end position="105"/>
    </location>
</feature>
<keyword evidence="4" id="KW-1185">Reference proteome</keyword>
<dbReference type="RefSeq" id="XP_001831497.2">
    <property type="nucleotide sequence ID" value="XM_001831445.2"/>
</dbReference>
<gene>
    <name evidence="3" type="ORF">CC1G_09026</name>
</gene>
<name>A8N9J1_COPC7</name>
<dbReference type="GeneID" id="6007968"/>
<sequence length="356" mass="39805">MSPVPVSQNMSLLRSLSLESLEKSTIKEVKGLAESLGIPFRKNARKVDVVNLILEFRNIKIDEVKPAISSSPENGPASNPDTANEWLASPTAKKQWSSDDKDTSGKPRKFLNRAEVNDIPRRPRIYANQPGGHSPGYTRDTPSSSATPEPPVQREGNALPDAPAVPRALVSSGVATEKTVRVTVDMMKRISEENSQLKDRVSETRRLVKAMRAKVSQLEAAVQMQTARRKRIEAFVTYCQDVEPTIPWEDLWSTEKNGYLLLRKGPRSRQIEITTSDEEHGEKIKQDLDLSKVKRDFDMGLDEEEDVRQLLTASEEDDLMEEVDQESNRDFTDSSQNSESGSEPGQQAESENSIEV</sequence>
<organism evidence="3 4">
    <name type="scientific">Coprinopsis cinerea (strain Okayama-7 / 130 / ATCC MYA-4618 / FGSC 9003)</name>
    <name type="common">Inky cap fungus</name>
    <name type="synonym">Hormographiella aspergillata</name>
    <dbReference type="NCBI Taxonomy" id="240176"/>
    <lineage>
        <taxon>Eukaryota</taxon>
        <taxon>Fungi</taxon>
        <taxon>Dikarya</taxon>
        <taxon>Basidiomycota</taxon>
        <taxon>Agaricomycotina</taxon>
        <taxon>Agaricomycetes</taxon>
        <taxon>Agaricomycetidae</taxon>
        <taxon>Agaricales</taxon>
        <taxon>Agaricineae</taxon>
        <taxon>Psathyrellaceae</taxon>
        <taxon>Coprinopsis</taxon>
    </lineage>
</organism>
<dbReference type="EMBL" id="AACS02000007">
    <property type="protein sequence ID" value="EAU90344.2"/>
    <property type="molecule type" value="Genomic_DNA"/>
</dbReference>